<dbReference type="EMBL" id="KV784357">
    <property type="protein sequence ID" value="OEU17579.1"/>
    <property type="molecule type" value="Genomic_DNA"/>
</dbReference>
<dbReference type="Proteomes" id="UP000095751">
    <property type="component" value="Unassembled WGS sequence"/>
</dbReference>
<dbReference type="KEGG" id="fcy:FRACYDRAFT_268746"/>
<organism evidence="2 3">
    <name type="scientific">Fragilariopsis cylindrus CCMP1102</name>
    <dbReference type="NCBI Taxonomy" id="635003"/>
    <lineage>
        <taxon>Eukaryota</taxon>
        <taxon>Sar</taxon>
        <taxon>Stramenopiles</taxon>
        <taxon>Ochrophyta</taxon>
        <taxon>Bacillariophyta</taxon>
        <taxon>Bacillariophyceae</taxon>
        <taxon>Bacillariophycidae</taxon>
        <taxon>Bacillariales</taxon>
        <taxon>Bacillariaceae</taxon>
        <taxon>Fragilariopsis</taxon>
    </lineage>
</organism>
<feature type="region of interest" description="Disordered" evidence="1">
    <location>
        <begin position="85"/>
        <end position="105"/>
    </location>
</feature>
<name>A0A1E7FHD2_9STRA</name>
<evidence type="ECO:0000256" key="1">
    <source>
        <dbReference type="SAM" id="MobiDB-lite"/>
    </source>
</evidence>
<evidence type="ECO:0000313" key="2">
    <source>
        <dbReference type="EMBL" id="OEU17579.1"/>
    </source>
</evidence>
<keyword evidence="3" id="KW-1185">Reference proteome</keyword>
<proteinExistence type="predicted"/>
<protein>
    <submittedName>
        <fullName evidence="2">Uncharacterized protein</fullName>
    </submittedName>
</protein>
<sequence>MTEMMEAVQSEVNSLRSDKERSEKTNSELTERIDTLEETIAEYKSIALALPPSRRTHISEITAITMAKIKPIEATIAEYKSIVSPSSRTHTSETNAKTMVEVNPNPRVTAMGENTIIKKRKSIMNWD</sequence>
<evidence type="ECO:0000313" key="3">
    <source>
        <dbReference type="Proteomes" id="UP000095751"/>
    </source>
</evidence>
<accession>A0A1E7FHD2</accession>
<dbReference type="InParanoid" id="A0A1E7FHD2"/>
<feature type="region of interest" description="Disordered" evidence="1">
    <location>
        <begin position="1"/>
        <end position="29"/>
    </location>
</feature>
<gene>
    <name evidence="2" type="ORF">FRACYDRAFT_268746</name>
</gene>
<feature type="compositionally biased region" description="Polar residues" evidence="1">
    <location>
        <begin position="85"/>
        <end position="97"/>
    </location>
</feature>
<dbReference type="AlphaFoldDB" id="A0A1E7FHD2"/>
<feature type="compositionally biased region" description="Basic and acidic residues" evidence="1">
    <location>
        <begin position="16"/>
        <end position="29"/>
    </location>
</feature>
<reference evidence="2 3" key="1">
    <citation type="submission" date="2016-09" db="EMBL/GenBank/DDBJ databases">
        <title>Extensive genetic diversity and differential bi-allelic expression allows diatom success in the polar Southern Ocean.</title>
        <authorList>
            <consortium name="DOE Joint Genome Institute"/>
            <person name="Mock T."/>
            <person name="Otillar R.P."/>
            <person name="Strauss J."/>
            <person name="Dupont C."/>
            <person name="Frickenhaus S."/>
            <person name="Maumus F."/>
            <person name="Mcmullan M."/>
            <person name="Sanges R."/>
            <person name="Schmutz J."/>
            <person name="Toseland A."/>
            <person name="Valas R."/>
            <person name="Veluchamy A."/>
            <person name="Ward B.J."/>
            <person name="Allen A."/>
            <person name="Barry K."/>
            <person name="Falciatore A."/>
            <person name="Ferrante M."/>
            <person name="Fortunato A.E."/>
            <person name="Gloeckner G."/>
            <person name="Gruber A."/>
            <person name="Hipkin R."/>
            <person name="Janech M."/>
            <person name="Kroth P."/>
            <person name="Leese F."/>
            <person name="Lindquist E."/>
            <person name="Lyon B.R."/>
            <person name="Martin J."/>
            <person name="Mayer C."/>
            <person name="Parker M."/>
            <person name="Quesneville H."/>
            <person name="Raymond J."/>
            <person name="Uhlig C."/>
            <person name="Valentin K.U."/>
            <person name="Worden A.Z."/>
            <person name="Armbrust E.V."/>
            <person name="Bowler C."/>
            <person name="Green B."/>
            <person name="Moulton V."/>
            <person name="Van Oosterhout C."/>
            <person name="Grigoriev I."/>
        </authorList>
    </citation>
    <scope>NUCLEOTIDE SEQUENCE [LARGE SCALE GENOMIC DNA]</scope>
    <source>
        <strain evidence="2 3">CCMP1102</strain>
    </source>
</reference>